<feature type="domain" description="ABC3 transporter permease C-terminal" evidence="8">
    <location>
        <begin position="278"/>
        <end position="395"/>
    </location>
</feature>
<gene>
    <name evidence="10" type="ORF">PXH66_02275</name>
</gene>
<dbReference type="InterPro" id="IPR025857">
    <property type="entry name" value="MacB_PCD"/>
</dbReference>
<sequence>MKDLLADFQDALRQLRRAPGFSSLAVVLLAVGLGSTVAIFSLFHSIVLQPLPYNDPGRLVGFRSLNHAKALDQEGVSPTDFRDFIDRSTQFEALGAVRPNFIAYTPEEGTPVQLINGLVTPDFFTVFKVQPILGRTFASDEFSFSSARTVVLSEEAWERYFGRDAAVLGASITLDDVPHTVIGVMPASFREPTFVEAWIPFPDESPEYFARDSRFWNGFGRLAAGANLAAANAEVRGISQDLAREYPESNRDWTTAIRSLLEQRTAGIRTNLLLLLGAVGLVLLIVCFNLANLLLARCIARLPELGVRLALGATPIRLARTVVFESFVLALIGGLIGTALAAVALPIVADQIPPVLLPRAHEVALDWSAVGVGLLAALVSALLCAALPAWQLSTADVNQWLKDGAARGATSRGVARWQSPLVSGQVALTVTVLAVAMLLMQSLVRLNQVPPGFNADEVMTLRLSPPASRYETNEELVRYYEDLLTVVEEVPGVGQVSINASAPLNGITLAYPSWRQGTNTDATNAVEAVYAPISEGFFRTLQIPVHAGRTFSDHDNAEGAPVAVINEAYARRMFPDGNALGQRVMILPWMGAVYREVVGIVGDTRQTSLAEPPLPQIYVPQKQMPWFFSTLLVRLDRASATTAVIAALRAHDSTLPVSPTALTTNIAQGATASRLYAYLFGGFAVLALSLSAFGLHASLRFSLEQRLREIAVRIALGASPASIRQLMIRRAGRLTGIGLAGGVVFAVPTTLLLRGQLFGIGPSDPITYLLLIGVIAGVTTLTAYPLARRASRVPPATILQSP</sequence>
<dbReference type="GO" id="GO:0022857">
    <property type="term" value="F:transmembrane transporter activity"/>
    <property type="evidence" value="ECO:0007669"/>
    <property type="project" value="TreeGrafter"/>
</dbReference>
<feature type="domain" description="ABC3 transporter permease C-terminal" evidence="8">
    <location>
        <begin position="683"/>
        <end position="795"/>
    </location>
</feature>
<keyword evidence="3 7" id="KW-0812">Transmembrane</keyword>
<dbReference type="RefSeq" id="WP_330930202.1">
    <property type="nucleotide sequence ID" value="NZ_CP119075.1"/>
</dbReference>
<evidence type="ECO:0000256" key="2">
    <source>
        <dbReference type="ARBA" id="ARBA00022475"/>
    </source>
</evidence>
<evidence type="ECO:0000313" key="10">
    <source>
        <dbReference type="EMBL" id="WED65672.1"/>
    </source>
</evidence>
<dbReference type="NCBIfam" id="TIGR03434">
    <property type="entry name" value="ADOP"/>
    <property type="match status" value="1"/>
</dbReference>
<evidence type="ECO:0000259" key="8">
    <source>
        <dbReference type="Pfam" id="PF02687"/>
    </source>
</evidence>
<proteinExistence type="inferred from homology"/>
<evidence type="ECO:0000256" key="6">
    <source>
        <dbReference type="ARBA" id="ARBA00038076"/>
    </source>
</evidence>
<name>A0AAF0CIQ6_9BACT</name>
<feature type="transmembrane region" description="Helical" evidence="7">
    <location>
        <begin position="327"/>
        <end position="349"/>
    </location>
</feature>
<accession>A0AAF0CIQ6</accession>
<dbReference type="Pfam" id="PF02687">
    <property type="entry name" value="FtsX"/>
    <property type="match status" value="2"/>
</dbReference>
<evidence type="ECO:0000256" key="7">
    <source>
        <dbReference type="SAM" id="Phobius"/>
    </source>
</evidence>
<feature type="transmembrane region" description="Helical" evidence="7">
    <location>
        <begin position="369"/>
        <end position="390"/>
    </location>
</feature>
<evidence type="ECO:0000259" key="9">
    <source>
        <dbReference type="Pfam" id="PF12704"/>
    </source>
</evidence>
<dbReference type="Proteomes" id="UP001218638">
    <property type="component" value="Chromosome"/>
</dbReference>
<dbReference type="InterPro" id="IPR017800">
    <property type="entry name" value="ADOP"/>
</dbReference>
<reference evidence="10" key="1">
    <citation type="submission" date="2023-03" db="EMBL/GenBank/DDBJ databases">
        <title>Lomoglobus Profundus gen. nov., sp. nov., a novel member of the phylum Verrucomicrobia, isolated from deep-marine sediment of South China Sea.</title>
        <authorList>
            <person name="Ahmad T."/>
            <person name="Ishaq S.E."/>
            <person name="Wang F."/>
        </authorList>
    </citation>
    <scope>NUCLEOTIDE SEQUENCE</scope>
    <source>
        <strain evidence="10">LMO-M01</strain>
    </source>
</reference>
<comment type="subcellular location">
    <subcellularLocation>
        <location evidence="1">Cell membrane</location>
        <topology evidence="1">Multi-pass membrane protein</topology>
    </subcellularLocation>
</comment>
<organism evidence="10 11">
    <name type="scientific">Synoicihabitans lomoniglobus</name>
    <dbReference type="NCBI Taxonomy" id="2909285"/>
    <lineage>
        <taxon>Bacteria</taxon>
        <taxon>Pseudomonadati</taxon>
        <taxon>Verrucomicrobiota</taxon>
        <taxon>Opitutia</taxon>
        <taxon>Opitutales</taxon>
        <taxon>Opitutaceae</taxon>
        <taxon>Synoicihabitans</taxon>
    </lineage>
</organism>
<evidence type="ECO:0000256" key="4">
    <source>
        <dbReference type="ARBA" id="ARBA00022989"/>
    </source>
</evidence>
<dbReference type="AlphaFoldDB" id="A0AAF0CIQ6"/>
<dbReference type="PANTHER" id="PTHR30572">
    <property type="entry name" value="MEMBRANE COMPONENT OF TRANSPORTER-RELATED"/>
    <property type="match status" value="1"/>
</dbReference>
<dbReference type="Pfam" id="PF12704">
    <property type="entry name" value="MacB_PCD"/>
    <property type="match status" value="2"/>
</dbReference>
<keyword evidence="11" id="KW-1185">Reference proteome</keyword>
<evidence type="ECO:0000313" key="11">
    <source>
        <dbReference type="Proteomes" id="UP001218638"/>
    </source>
</evidence>
<keyword evidence="4 7" id="KW-1133">Transmembrane helix</keyword>
<feature type="transmembrane region" description="Helical" evidence="7">
    <location>
        <begin position="675"/>
        <end position="699"/>
    </location>
</feature>
<feature type="transmembrane region" description="Helical" evidence="7">
    <location>
        <begin position="765"/>
        <end position="787"/>
    </location>
</feature>
<feature type="transmembrane region" description="Helical" evidence="7">
    <location>
        <begin position="272"/>
        <end position="295"/>
    </location>
</feature>
<dbReference type="InterPro" id="IPR050250">
    <property type="entry name" value="Macrolide_Exporter_MacB"/>
</dbReference>
<keyword evidence="2" id="KW-1003">Cell membrane</keyword>
<feature type="transmembrane region" description="Helical" evidence="7">
    <location>
        <begin position="21"/>
        <end position="43"/>
    </location>
</feature>
<dbReference type="KEGG" id="slom:PXH66_02275"/>
<protein>
    <submittedName>
        <fullName evidence="10">ABC transporter permease</fullName>
    </submittedName>
</protein>
<dbReference type="GO" id="GO:0005886">
    <property type="term" value="C:plasma membrane"/>
    <property type="evidence" value="ECO:0007669"/>
    <property type="project" value="UniProtKB-SubCell"/>
</dbReference>
<evidence type="ECO:0000256" key="5">
    <source>
        <dbReference type="ARBA" id="ARBA00023136"/>
    </source>
</evidence>
<feature type="transmembrane region" description="Helical" evidence="7">
    <location>
        <begin position="421"/>
        <end position="440"/>
    </location>
</feature>
<feature type="domain" description="MacB-like periplasmic core" evidence="9">
    <location>
        <begin position="430"/>
        <end position="650"/>
    </location>
</feature>
<evidence type="ECO:0000256" key="1">
    <source>
        <dbReference type="ARBA" id="ARBA00004651"/>
    </source>
</evidence>
<dbReference type="InterPro" id="IPR003838">
    <property type="entry name" value="ABC3_permease_C"/>
</dbReference>
<feature type="transmembrane region" description="Helical" evidence="7">
    <location>
        <begin position="734"/>
        <end position="753"/>
    </location>
</feature>
<keyword evidence="5 7" id="KW-0472">Membrane</keyword>
<dbReference type="PANTHER" id="PTHR30572:SF4">
    <property type="entry name" value="ABC TRANSPORTER PERMEASE YTRF"/>
    <property type="match status" value="1"/>
</dbReference>
<comment type="similarity">
    <text evidence="6">Belongs to the ABC-4 integral membrane protein family.</text>
</comment>
<feature type="domain" description="MacB-like periplasmic core" evidence="9">
    <location>
        <begin position="22"/>
        <end position="237"/>
    </location>
</feature>
<dbReference type="EMBL" id="CP119075">
    <property type="protein sequence ID" value="WED65672.1"/>
    <property type="molecule type" value="Genomic_DNA"/>
</dbReference>
<evidence type="ECO:0000256" key="3">
    <source>
        <dbReference type="ARBA" id="ARBA00022692"/>
    </source>
</evidence>